<dbReference type="Proteomes" id="UP001500736">
    <property type="component" value="Unassembled WGS sequence"/>
</dbReference>
<proteinExistence type="predicted"/>
<dbReference type="InterPro" id="IPR036249">
    <property type="entry name" value="Thioredoxin-like_sf"/>
</dbReference>
<reference evidence="2 3" key="1">
    <citation type="journal article" date="2019" name="Int. J. Syst. Evol. Microbiol.">
        <title>The Global Catalogue of Microorganisms (GCM) 10K type strain sequencing project: providing services to taxonomists for standard genome sequencing and annotation.</title>
        <authorList>
            <consortium name="The Broad Institute Genomics Platform"/>
            <consortium name="The Broad Institute Genome Sequencing Center for Infectious Disease"/>
            <person name="Wu L."/>
            <person name="Ma J."/>
        </authorList>
    </citation>
    <scope>NUCLEOTIDE SEQUENCE [LARGE SCALE GENOMIC DNA]</scope>
    <source>
        <strain evidence="2 3">JCM 15976</strain>
    </source>
</reference>
<keyword evidence="3" id="KW-1185">Reference proteome</keyword>
<accession>A0ABN1JTV7</accession>
<feature type="domain" description="Thioredoxin" evidence="1">
    <location>
        <begin position="333"/>
        <end position="471"/>
    </location>
</feature>
<organism evidence="2 3">
    <name type="scientific">Gaetbulibacter jejuensis</name>
    <dbReference type="NCBI Taxonomy" id="584607"/>
    <lineage>
        <taxon>Bacteria</taxon>
        <taxon>Pseudomonadati</taxon>
        <taxon>Bacteroidota</taxon>
        <taxon>Flavobacteriia</taxon>
        <taxon>Flavobacteriales</taxon>
        <taxon>Flavobacteriaceae</taxon>
        <taxon>Gaetbulibacter</taxon>
    </lineage>
</organism>
<dbReference type="PROSITE" id="PS51352">
    <property type="entry name" value="THIOREDOXIN_2"/>
    <property type="match status" value="1"/>
</dbReference>
<dbReference type="PROSITE" id="PS51257">
    <property type="entry name" value="PROKAR_LIPOPROTEIN"/>
    <property type="match status" value="1"/>
</dbReference>
<sequence>MKFYIISFLASVLVFGCKDISTENSDYTYFGGEIINPKNNHVTLYSPETGYDTLFLDKQNRFLKKLETFKPGLFSFMHGGEYQLVLLEPSDSIMLRLNTIDFDESLVFTGLGSKKNNYLIKTFLENEIEIKKRNTFCRMSPEELESYLDSTKKIKLEELNSFLDKKPFSDLFKSIAEANIDYNYYYYKEIYPFGYYGNHQLAHYKDLPQDFYDYRKEIDYGLDHLSEYPSYNQFMLAHFNNLALTDYYDNVAYHEAFDKQSLNYNLEKLRLIDSLVTSNKVKNYLLKINTREFVYNSTDSDEISQVLNSYLEKATDDNDKKDINKLLTILNNLKPGKNLPNAELVGFNDEDVMLNSLISKPTVIYFWSSNNDLIFKNSHYRTKRLKAKFPEVEFIAININNDDKKYWKSTLQNSKFPTQNEYRFKDKSMSNVLAINSIYTVILVDDDGKIVTSRGSLFNKDFENEIQTLVSR</sequence>
<protein>
    <submittedName>
        <fullName evidence="2">Thioredoxin family protein</fullName>
    </submittedName>
</protein>
<evidence type="ECO:0000259" key="1">
    <source>
        <dbReference type="PROSITE" id="PS51352"/>
    </source>
</evidence>
<evidence type="ECO:0000313" key="3">
    <source>
        <dbReference type="Proteomes" id="UP001500736"/>
    </source>
</evidence>
<evidence type="ECO:0000313" key="2">
    <source>
        <dbReference type="EMBL" id="GAA0746510.1"/>
    </source>
</evidence>
<dbReference type="EMBL" id="BAAAGF010000003">
    <property type="protein sequence ID" value="GAA0746510.1"/>
    <property type="molecule type" value="Genomic_DNA"/>
</dbReference>
<name>A0ABN1JTV7_9FLAO</name>
<dbReference type="Pfam" id="PF13905">
    <property type="entry name" value="Thioredoxin_8"/>
    <property type="match status" value="1"/>
</dbReference>
<dbReference type="RefSeq" id="WP_134199237.1">
    <property type="nucleotide sequence ID" value="NZ_BAAAGF010000003.1"/>
</dbReference>
<dbReference type="InterPro" id="IPR013766">
    <property type="entry name" value="Thioredoxin_domain"/>
</dbReference>
<dbReference type="InterPro" id="IPR012336">
    <property type="entry name" value="Thioredoxin-like_fold"/>
</dbReference>
<gene>
    <name evidence="2" type="ORF">GCM10009431_22920</name>
</gene>
<dbReference type="Gene3D" id="3.40.30.10">
    <property type="entry name" value="Glutaredoxin"/>
    <property type="match status" value="1"/>
</dbReference>
<comment type="caution">
    <text evidence="2">The sequence shown here is derived from an EMBL/GenBank/DDBJ whole genome shotgun (WGS) entry which is preliminary data.</text>
</comment>
<dbReference type="SUPFAM" id="SSF52833">
    <property type="entry name" value="Thioredoxin-like"/>
    <property type="match status" value="1"/>
</dbReference>